<evidence type="ECO:0000256" key="2">
    <source>
        <dbReference type="ARBA" id="ARBA00023315"/>
    </source>
</evidence>
<dbReference type="PANTHER" id="PTHR43420:SF44">
    <property type="entry name" value="ACETYLTRANSFERASE YPEA"/>
    <property type="match status" value="1"/>
</dbReference>
<name>A0ABT1PQJ1_9ACTN</name>
<organism evidence="4 5">
    <name type="scientific">Streptomyces humicola</name>
    <dbReference type="NCBI Taxonomy" id="2953240"/>
    <lineage>
        <taxon>Bacteria</taxon>
        <taxon>Bacillati</taxon>
        <taxon>Actinomycetota</taxon>
        <taxon>Actinomycetes</taxon>
        <taxon>Kitasatosporales</taxon>
        <taxon>Streptomycetaceae</taxon>
        <taxon>Streptomyces</taxon>
    </lineage>
</organism>
<keyword evidence="2" id="KW-0012">Acyltransferase</keyword>
<reference evidence="4" key="1">
    <citation type="submission" date="2022-06" db="EMBL/GenBank/DDBJ databases">
        <title>Draft genome sequence of Streptomyces sp. RB6PN25 isolated from peat swamp forest in Thailand.</title>
        <authorList>
            <person name="Duangmal K."/>
            <person name="Klaysubun C."/>
        </authorList>
    </citation>
    <scope>NUCLEOTIDE SEQUENCE</scope>
    <source>
        <strain evidence="4">RB6PN25</strain>
    </source>
</reference>
<sequence>MLPHGDAGPDALVRRVVTAEKFCADRGMTARFQIAPGACPQGLDAILAERGYRRESPMSLRAAPAARVAQTPSGSLRIRWDDQPTTAWFDVWNAVHGQGGDPAAEWEMLERVNAPSAYACAMVAGGVVAVARAVADTGWAGLFGMATLPRARGKGAARSVLAALAEWAGGHQADHMYLQVESDNVPALRLYERTGFSEVCGYHYRSAE</sequence>
<gene>
    <name evidence="4" type="ORF">NGB36_04910</name>
</gene>
<keyword evidence="5" id="KW-1185">Reference proteome</keyword>
<proteinExistence type="predicted"/>
<evidence type="ECO:0000259" key="3">
    <source>
        <dbReference type="PROSITE" id="PS51186"/>
    </source>
</evidence>
<dbReference type="CDD" id="cd04301">
    <property type="entry name" value="NAT_SF"/>
    <property type="match status" value="1"/>
</dbReference>
<dbReference type="PANTHER" id="PTHR43420">
    <property type="entry name" value="ACETYLTRANSFERASE"/>
    <property type="match status" value="1"/>
</dbReference>
<comment type="caution">
    <text evidence="4">The sequence shown here is derived from an EMBL/GenBank/DDBJ whole genome shotgun (WGS) entry which is preliminary data.</text>
</comment>
<dbReference type="SUPFAM" id="SSF55729">
    <property type="entry name" value="Acyl-CoA N-acyltransferases (Nat)"/>
    <property type="match status" value="1"/>
</dbReference>
<dbReference type="Gene3D" id="3.40.630.30">
    <property type="match status" value="1"/>
</dbReference>
<dbReference type="Pfam" id="PF00583">
    <property type="entry name" value="Acetyltransf_1"/>
    <property type="match status" value="1"/>
</dbReference>
<dbReference type="InterPro" id="IPR016181">
    <property type="entry name" value="Acyl_CoA_acyltransferase"/>
</dbReference>
<dbReference type="EMBL" id="JANFNG010000002">
    <property type="protein sequence ID" value="MCQ4079947.1"/>
    <property type="molecule type" value="Genomic_DNA"/>
</dbReference>
<evidence type="ECO:0000256" key="1">
    <source>
        <dbReference type="ARBA" id="ARBA00022679"/>
    </source>
</evidence>
<evidence type="ECO:0000313" key="4">
    <source>
        <dbReference type="EMBL" id="MCQ4079947.1"/>
    </source>
</evidence>
<protein>
    <submittedName>
        <fullName evidence="4">GNAT family N-acetyltransferase</fullName>
    </submittedName>
</protein>
<evidence type="ECO:0000313" key="5">
    <source>
        <dbReference type="Proteomes" id="UP001057702"/>
    </source>
</evidence>
<keyword evidence="1" id="KW-0808">Transferase</keyword>
<dbReference type="InterPro" id="IPR050680">
    <property type="entry name" value="YpeA/RimI_acetyltransf"/>
</dbReference>
<feature type="domain" description="N-acetyltransferase" evidence="3">
    <location>
        <begin position="76"/>
        <end position="208"/>
    </location>
</feature>
<dbReference type="Proteomes" id="UP001057702">
    <property type="component" value="Unassembled WGS sequence"/>
</dbReference>
<dbReference type="PROSITE" id="PS51186">
    <property type="entry name" value="GNAT"/>
    <property type="match status" value="1"/>
</dbReference>
<dbReference type="InterPro" id="IPR000182">
    <property type="entry name" value="GNAT_dom"/>
</dbReference>
<accession>A0ABT1PQJ1</accession>